<name>A0ABS4I7J2_9BACL</name>
<dbReference type="CDD" id="cd14728">
    <property type="entry name" value="Ere-like"/>
    <property type="match status" value="1"/>
</dbReference>
<sequence>MNKNKNKHNSTNGNIQEAIVEQIKQQAVPLTTPQDLDALLEAIGDKKYVLLGEATHGTSEFYTLRTELTRKLIETKGFSFIAVEGDWPSCYEVNRYVKQYKDAKPNTREVLEGFNRWPTWMWANEEVGALVDWLKQHNADKPIEQRVGFYGLDVYSLWESLDEIERYLQEKGTPEQLALARSAFECFDSYDKEGQNYGVSAAFYGESCKDEVVKLLKELHAKRVRYDEDSEAALSAELNALVAVNAEDYYRTMVRHDAESWNIRDRHMTEALRRLAQHHGPDAKVIVWEHNTHIGDARATDMQADGMVNVGQLVREAHGEADVFAIGFGTYRGTVIAAKAWGEPVATMQVPAAQPGSWEELMHRAGAHDQILLLRKEDPVLGHEVLGHRAIGVVYRPAYERGNYVPSVMARRYDAFVHVDESHALRPLTIEKVLV</sequence>
<dbReference type="Pfam" id="PF05139">
    <property type="entry name" value="Erythro_esteras"/>
    <property type="match status" value="1"/>
</dbReference>
<evidence type="ECO:0000313" key="1">
    <source>
        <dbReference type="EMBL" id="MBP1966803.1"/>
    </source>
</evidence>
<dbReference type="PIRSF" id="PIRSF036794">
    <property type="entry name" value="UCP_erythr_ester"/>
    <property type="match status" value="1"/>
</dbReference>
<dbReference type="Gene3D" id="1.20.1440.30">
    <property type="entry name" value="Biosynthetic Protein domain"/>
    <property type="match status" value="1"/>
</dbReference>
<dbReference type="InterPro" id="IPR052036">
    <property type="entry name" value="Hydrolase/PRTase-associated"/>
</dbReference>
<dbReference type="PANTHER" id="PTHR31299">
    <property type="entry name" value="ESTERASE, PUTATIVE (AFU_ORTHOLOGUE AFUA_1G05850)-RELATED"/>
    <property type="match status" value="1"/>
</dbReference>
<accession>A0ABS4I7J2</accession>
<comment type="caution">
    <text evidence="1">The sequence shown here is derived from an EMBL/GenBank/DDBJ whole genome shotgun (WGS) entry which is preliminary data.</text>
</comment>
<dbReference type="RefSeq" id="WP_338111825.1">
    <property type="nucleotide sequence ID" value="NZ_JAAOZR010000095.1"/>
</dbReference>
<dbReference type="InterPro" id="IPR014622">
    <property type="entry name" value="UCP036794_erythomycin"/>
</dbReference>
<dbReference type="InterPro" id="IPR007815">
    <property type="entry name" value="Emycin_Estase"/>
</dbReference>
<reference evidence="1 2" key="1">
    <citation type="submission" date="2021-03" db="EMBL/GenBank/DDBJ databases">
        <title>Genomic Encyclopedia of Type Strains, Phase IV (KMG-IV): sequencing the most valuable type-strain genomes for metagenomic binning, comparative biology and taxonomic classification.</title>
        <authorList>
            <person name="Goeker M."/>
        </authorList>
    </citation>
    <scope>NUCLEOTIDE SEQUENCE [LARGE SCALE GENOMIC DNA]</scope>
    <source>
        <strain evidence="1 2">DSM 24950</strain>
    </source>
</reference>
<dbReference type="SUPFAM" id="SSF159501">
    <property type="entry name" value="EreA/ChaN-like"/>
    <property type="match status" value="1"/>
</dbReference>
<dbReference type="Gene3D" id="3.30.1870.10">
    <property type="entry name" value="EreA-like, domain 2"/>
    <property type="match status" value="1"/>
</dbReference>
<proteinExistence type="predicted"/>
<keyword evidence="2" id="KW-1185">Reference proteome</keyword>
<dbReference type="Proteomes" id="UP001519344">
    <property type="component" value="Unassembled WGS sequence"/>
</dbReference>
<protein>
    <submittedName>
        <fullName evidence="1">Erythromycin esterase-like protein</fullName>
    </submittedName>
</protein>
<dbReference type="PANTHER" id="PTHR31299:SF0">
    <property type="entry name" value="ESTERASE, PUTATIVE (AFU_ORTHOLOGUE AFUA_1G05850)-RELATED"/>
    <property type="match status" value="1"/>
</dbReference>
<organism evidence="1 2">
    <name type="scientific">Paenibacillus aceris</name>
    <dbReference type="NCBI Taxonomy" id="869555"/>
    <lineage>
        <taxon>Bacteria</taxon>
        <taxon>Bacillati</taxon>
        <taxon>Bacillota</taxon>
        <taxon>Bacilli</taxon>
        <taxon>Bacillales</taxon>
        <taxon>Paenibacillaceae</taxon>
        <taxon>Paenibacillus</taxon>
    </lineage>
</organism>
<dbReference type="EMBL" id="JAGGKV010000025">
    <property type="protein sequence ID" value="MBP1966803.1"/>
    <property type="molecule type" value="Genomic_DNA"/>
</dbReference>
<gene>
    <name evidence="1" type="ORF">J2Z65_006064</name>
</gene>
<evidence type="ECO:0000313" key="2">
    <source>
        <dbReference type="Proteomes" id="UP001519344"/>
    </source>
</evidence>
<dbReference type="Gene3D" id="3.40.1660.10">
    <property type="entry name" value="EreA-like (biosynthetic domain)"/>
    <property type="match status" value="1"/>
</dbReference>